<dbReference type="InterPro" id="IPR027268">
    <property type="entry name" value="Peptidase_M4/M1_CTD_sf"/>
</dbReference>
<dbReference type="KEGG" id="mfy:HH212_01175"/>
<dbReference type="GO" id="GO:0008237">
    <property type="term" value="F:metallopeptidase activity"/>
    <property type="evidence" value="ECO:0007669"/>
    <property type="project" value="InterPro"/>
</dbReference>
<dbReference type="AlphaFoldDB" id="A0A7Z2VTU2"/>
<dbReference type="SUPFAM" id="SSF55486">
    <property type="entry name" value="Metalloproteases ('zincins'), catalytic domain"/>
    <property type="match status" value="1"/>
</dbReference>
<evidence type="ECO:0000313" key="5">
    <source>
        <dbReference type="Proteomes" id="UP000502415"/>
    </source>
</evidence>
<reference evidence="4 5" key="1">
    <citation type="submission" date="2020-04" db="EMBL/GenBank/DDBJ databases">
        <title>Genome sequencing of novel species.</title>
        <authorList>
            <person name="Heo J."/>
            <person name="Kim S.-J."/>
            <person name="Kim J.-S."/>
            <person name="Hong S.-B."/>
            <person name="Kwon S.-W."/>
        </authorList>
    </citation>
    <scope>NUCLEOTIDE SEQUENCE [LARGE SCALE GENOMIC DNA]</scope>
    <source>
        <strain evidence="4 5">GN2-R2</strain>
    </source>
</reference>
<dbReference type="RefSeq" id="WP_169433717.1">
    <property type="nucleotide sequence ID" value="NZ_CP051685.1"/>
</dbReference>
<keyword evidence="2" id="KW-0732">Signal</keyword>
<dbReference type="InterPro" id="IPR014782">
    <property type="entry name" value="Peptidase_M1_dom"/>
</dbReference>
<feature type="region of interest" description="Disordered" evidence="1">
    <location>
        <begin position="38"/>
        <end position="57"/>
    </location>
</feature>
<proteinExistence type="predicted"/>
<protein>
    <submittedName>
        <fullName evidence="4">M1 family metallopeptidase</fullName>
    </submittedName>
</protein>
<feature type="compositionally biased region" description="Low complexity" evidence="1">
    <location>
        <begin position="71"/>
        <end position="90"/>
    </location>
</feature>
<dbReference type="Proteomes" id="UP000502415">
    <property type="component" value="Chromosome"/>
</dbReference>
<accession>A0A7Z2VTU2</accession>
<feature type="domain" description="Peptidase M1 membrane alanine aminopeptidase" evidence="3">
    <location>
        <begin position="397"/>
        <end position="610"/>
    </location>
</feature>
<keyword evidence="5" id="KW-1185">Reference proteome</keyword>
<evidence type="ECO:0000256" key="2">
    <source>
        <dbReference type="SAM" id="SignalP"/>
    </source>
</evidence>
<dbReference type="Gene3D" id="1.10.390.10">
    <property type="entry name" value="Neutral Protease Domain 2"/>
    <property type="match status" value="1"/>
</dbReference>
<feature type="region of interest" description="Disordered" evidence="1">
    <location>
        <begin position="71"/>
        <end position="92"/>
    </location>
</feature>
<evidence type="ECO:0000256" key="1">
    <source>
        <dbReference type="SAM" id="MobiDB-lite"/>
    </source>
</evidence>
<feature type="chain" id="PRO_5031484488" evidence="2">
    <location>
        <begin position="26"/>
        <end position="783"/>
    </location>
</feature>
<name>A0A7Z2VTU2_9BURK</name>
<dbReference type="Pfam" id="PF01433">
    <property type="entry name" value="Peptidase_M1"/>
    <property type="match status" value="1"/>
</dbReference>
<dbReference type="EMBL" id="CP051685">
    <property type="protein sequence ID" value="QJD98819.1"/>
    <property type="molecule type" value="Genomic_DNA"/>
</dbReference>
<evidence type="ECO:0000259" key="3">
    <source>
        <dbReference type="Pfam" id="PF01433"/>
    </source>
</evidence>
<sequence>MRLSSTLVKSGAALAVLAAGTAAGAALLAQPKGAPVTQPAAVHADSPKPAASVPERAAAGVASALRGAPAGAAASAPTPASTPTPGAASADGIALAGPHAAAVSVPSSPDAWGGPRTGREATLSDRVVHYDIDATLDPDKHTIDGRERLTWRNRSTVPVKSVYLHLYMNAFEGAGSTFFTEKRQRDKGFRSGVDIKEGEWGHIALRGVTQGGAKVPWTFVHPDGGPVTDHTVVRFDLPAAVAPGAATTVDIDFLAKLPRVMARTGYFGTFHLAGQWFPKIGVLELPGERGATAPRWNAHEFHLESEFYADFGSYDVKITAPKDYTVGATGERQGAPLAKGKLLTHRFVQGDVHDFAWTADKRTAKPLTGAWTGPGSPQVTVTVLYPPEYAASAAPALKAARDALTYFSNTLGPYPYKTLTVVIPPHNAEEAGGMEYPTFFTAEGYARVEPGTLNEYLLDFVTIHEFGHGYFYGLLASNEFEEPMLDEGLNQYWDDRMLRARSQKVFMGTPLTKRLGFAPGFDPFQADRIAAPRTEPADAPGQNAWDRLQGIGPVYVRTSTLMHDLEAHIGKVALERAFKEYYRRWHFRHPSIADLRETLAEASGQRAAVEAVFAQQVYAVARVDDRIGSFTSREQVPQPGTRLQGSAWVEDKQADLDKRIDTAREQWKKAHPNAKPGLGPYPWRTEVTLRRQGAPVPQTLIVRFADGSSDTVQWDGNERWRTFGWTRPAKAVSAELDPQQRHYLDVSKLDDSRTIEPDGSATRRWSLEFAAVVQYLLSLIANV</sequence>
<feature type="signal peptide" evidence="2">
    <location>
        <begin position="1"/>
        <end position="25"/>
    </location>
</feature>
<dbReference type="GO" id="GO:0008270">
    <property type="term" value="F:zinc ion binding"/>
    <property type="evidence" value="ECO:0007669"/>
    <property type="project" value="InterPro"/>
</dbReference>
<dbReference type="CDD" id="cd09604">
    <property type="entry name" value="M1_APN_like"/>
    <property type="match status" value="1"/>
</dbReference>
<evidence type="ECO:0000313" key="4">
    <source>
        <dbReference type="EMBL" id="QJD98819.1"/>
    </source>
</evidence>
<organism evidence="4 5">
    <name type="scientific">Massilia forsythiae</name>
    <dbReference type="NCBI Taxonomy" id="2728020"/>
    <lineage>
        <taxon>Bacteria</taxon>
        <taxon>Pseudomonadati</taxon>
        <taxon>Pseudomonadota</taxon>
        <taxon>Betaproteobacteria</taxon>
        <taxon>Burkholderiales</taxon>
        <taxon>Oxalobacteraceae</taxon>
        <taxon>Telluria group</taxon>
        <taxon>Massilia</taxon>
    </lineage>
</organism>
<gene>
    <name evidence="4" type="ORF">HH212_01175</name>
</gene>